<dbReference type="RefSeq" id="WP_315907561.1">
    <property type="nucleotide sequence ID" value="NZ_JAOPKC010000001.1"/>
</dbReference>
<evidence type="ECO:0000313" key="3">
    <source>
        <dbReference type="EMBL" id="MCU4725595.1"/>
    </source>
</evidence>
<name>A0AAE3LE71_9EURY</name>
<sequence>MEKHAVVRGEIHVSNTDRKALFNRDLTDYKAVCMEGRSDFIRLHKDTSCYYLYLIGHFTLNILYRSFSVIHSTLSSDAYDVEQEANKHGLDFVDEIDLEIHEIYESYSSHLRKWLAVFIIGLFSFSLVGAFLNDTIIVYRIDTGIPYWLMTLTMGMLVPFIYSGLLLLLGDGRDRNEKMATEIDSLAEDKDYDEILVLVGDKHVDPVGDELENYGWEIKRERSDHCLARIRQQFPE</sequence>
<dbReference type="EMBL" id="JAOPKD010000001">
    <property type="protein sequence ID" value="MCU4725595.1"/>
    <property type="molecule type" value="Genomic_DNA"/>
</dbReference>
<keyword evidence="1" id="KW-0472">Membrane</keyword>
<evidence type="ECO:0000256" key="1">
    <source>
        <dbReference type="SAM" id="Phobius"/>
    </source>
</evidence>
<proteinExistence type="predicted"/>
<keyword evidence="1" id="KW-1133">Transmembrane helix</keyword>
<keyword evidence="4" id="KW-1185">Reference proteome</keyword>
<dbReference type="Proteomes" id="UP001209746">
    <property type="component" value="Unassembled WGS sequence"/>
</dbReference>
<dbReference type="AlphaFoldDB" id="A0AAE3LE71"/>
<organism evidence="3 5">
    <name type="scientific">Halapricum hydrolyticum</name>
    <dbReference type="NCBI Taxonomy" id="2979991"/>
    <lineage>
        <taxon>Archaea</taxon>
        <taxon>Methanobacteriati</taxon>
        <taxon>Methanobacteriota</taxon>
        <taxon>Stenosarchaea group</taxon>
        <taxon>Halobacteria</taxon>
        <taxon>Halobacteriales</taxon>
        <taxon>Haloarculaceae</taxon>
        <taxon>Halapricum</taxon>
    </lineage>
</organism>
<reference evidence="3" key="1">
    <citation type="submission" date="2023-02" db="EMBL/GenBank/DDBJ databases">
        <title>Enrichment on poylsaccharides allowed isolation of novel metabolic and taxonomic groups of Haloarchaea.</title>
        <authorList>
            <person name="Sorokin D.Y."/>
            <person name="Elcheninov A.G."/>
            <person name="Khizhniak T.V."/>
            <person name="Kolganova T.V."/>
            <person name="Kublanov I.V."/>
        </authorList>
    </citation>
    <scope>NUCLEOTIDE SEQUENCE</scope>
    <source>
        <strain evidence="2 4">HArc-curdl5-1</strain>
        <strain evidence="3">HArc-curdl7</strain>
    </source>
</reference>
<comment type="caution">
    <text evidence="3">The sequence shown here is derived from an EMBL/GenBank/DDBJ whole genome shotgun (WGS) entry which is preliminary data.</text>
</comment>
<gene>
    <name evidence="3" type="ORF">OB914_01210</name>
    <name evidence="2" type="ORF">OB916_01810</name>
</gene>
<feature type="transmembrane region" description="Helical" evidence="1">
    <location>
        <begin position="114"/>
        <end position="133"/>
    </location>
</feature>
<protein>
    <submittedName>
        <fullName evidence="3">Uncharacterized protein</fullName>
    </submittedName>
</protein>
<feature type="transmembrane region" description="Helical" evidence="1">
    <location>
        <begin position="145"/>
        <end position="169"/>
    </location>
</feature>
<keyword evidence="1" id="KW-0812">Transmembrane</keyword>
<evidence type="ECO:0000313" key="4">
    <source>
        <dbReference type="Proteomes" id="UP001208186"/>
    </source>
</evidence>
<evidence type="ECO:0000313" key="5">
    <source>
        <dbReference type="Proteomes" id="UP001209746"/>
    </source>
</evidence>
<dbReference type="EMBL" id="JAOPKC010000001">
    <property type="protein sequence ID" value="MCU4716800.1"/>
    <property type="molecule type" value="Genomic_DNA"/>
</dbReference>
<evidence type="ECO:0000313" key="2">
    <source>
        <dbReference type="EMBL" id="MCU4716800.1"/>
    </source>
</evidence>
<accession>A0AAE3LE71</accession>
<dbReference type="Proteomes" id="UP001208186">
    <property type="component" value="Unassembled WGS sequence"/>
</dbReference>